<feature type="region of interest" description="Disordered" evidence="4">
    <location>
        <begin position="305"/>
        <end position="333"/>
    </location>
</feature>
<keyword evidence="3" id="KW-0862">Zinc</keyword>
<dbReference type="GO" id="GO:0008270">
    <property type="term" value="F:zinc ion binding"/>
    <property type="evidence" value="ECO:0007669"/>
    <property type="project" value="UniProtKB-KW"/>
</dbReference>
<feature type="transmembrane region" description="Helical" evidence="5">
    <location>
        <begin position="247"/>
        <end position="271"/>
    </location>
</feature>
<evidence type="ECO:0000259" key="6">
    <source>
        <dbReference type="PROSITE" id="PS51292"/>
    </source>
</evidence>
<feature type="transmembrane region" description="Helical" evidence="5">
    <location>
        <begin position="149"/>
        <end position="175"/>
    </location>
</feature>
<keyword evidence="5" id="KW-0812">Transmembrane</keyword>
<dbReference type="Gene3D" id="3.30.40.10">
    <property type="entry name" value="Zinc/RING finger domain, C3HC4 (zinc finger)"/>
    <property type="match status" value="1"/>
</dbReference>
<gene>
    <name evidence="7" type="ORF">PSALAMII_LOCUS10151</name>
</gene>
<dbReference type="PANTHER" id="PTHR46347:SF1">
    <property type="entry name" value="RING_FYVE_PHD ZINC FINGER SUPERFAMILY PROTEIN"/>
    <property type="match status" value="1"/>
</dbReference>
<keyword evidence="8" id="KW-1185">Reference proteome</keyword>
<proteinExistence type="predicted"/>
<dbReference type="CDD" id="cd16495">
    <property type="entry name" value="RING_CH-C4HC3_MARCH"/>
    <property type="match status" value="1"/>
</dbReference>
<evidence type="ECO:0000313" key="8">
    <source>
        <dbReference type="Proteomes" id="UP001152649"/>
    </source>
</evidence>
<dbReference type="Proteomes" id="UP001152649">
    <property type="component" value="Unassembled WGS sequence"/>
</dbReference>
<dbReference type="Pfam" id="PF12906">
    <property type="entry name" value="RINGv"/>
    <property type="match status" value="1"/>
</dbReference>
<sequence>MEDTEQYPPRVCRICLESVLPTFQSSEFLQKPRVVYESSDPECGRLFSPCQCKGSSRYVHEGCLQAWRHAGPKFGTRNFWQCPTCGFQYRLERLTWARWISSATMQLILTIAILMLTVFLLGFIADPIIDFYVGPVEVDLVENDSSWLAHFLKGLTSLGLLSFLKAFFALSPFPWSLRSIATGRNSGRNRAAQRNWLIIMVGIGTFLWAVYKGVRAWSRRVLERAGAKVMDVPLPGEDVPTSLLSRAWVPIPLLFCVLLFFPLHFFPLHFFRFSFPNFFKSKYPFFMDILPAGSRLAVVRSQLAPSSGSESSGTPPRTPPSTPPVDAKEPFPDYDEAECDTVATERAAERADAEAWTTAFGKALQTQIRQTHIDPNMIPYVPSDPSEHSQVVFERMKDLLSNPQLRPQTRRQFINLSNITLQLNKVLFHQNPEFLAPKETSDAKLLTETILTRIAWIDSMLTALCQTMQYITSVLGEIERRDIPVYQKLQEMAAVVAVNLKKPRALERQLLELYLELFDEWVHTPFLRLRNHQILVEQTSCLAREELSRHIIAIWDITSRCIESYATYTWGTMTIRDEFFAPSVDKLNMATDLWEQCWNKDMETEDTPGSERTYPQITIYK</sequence>
<protein>
    <recommendedName>
        <fullName evidence="6">RING-CH-type domain-containing protein</fullName>
    </recommendedName>
</protein>
<keyword evidence="1" id="KW-0479">Metal-binding</keyword>
<feature type="transmembrane region" description="Helical" evidence="5">
    <location>
        <begin position="196"/>
        <end position="214"/>
    </location>
</feature>
<feature type="transmembrane region" description="Helical" evidence="5">
    <location>
        <begin position="107"/>
        <end position="129"/>
    </location>
</feature>
<dbReference type="AlphaFoldDB" id="A0A9W4K1I6"/>
<dbReference type="PROSITE" id="PS51292">
    <property type="entry name" value="ZF_RING_CH"/>
    <property type="match status" value="1"/>
</dbReference>
<evidence type="ECO:0000256" key="1">
    <source>
        <dbReference type="ARBA" id="ARBA00022723"/>
    </source>
</evidence>
<dbReference type="PANTHER" id="PTHR46347">
    <property type="entry name" value="RING/FYVE/PHD ZINC FINGER SUPERFAMILY PROTEIN"/>
    <property type="match status" value="1"/>
</dbReference>
<accession>A0A9W4K1I6</accession>
<dbReference type="InterPro" id="IPR013083">
    <property type="entry name" value="Znf_RING/FYVE/PHD"/>
</dbReference>
<evidence type="ECO:0000256" key="4">
    <source>
        <dbReference type="SAM" id="MobiDB-lite"/>
    </source>
</evidence>
<keyword evidence="5" id="KW-0472">Membrane</keyword>
<dbReference type="SUPFAM" id="SSF57850">
    <property type="entry name" value="RING/U-box"/>
    <property type="match status" value="1"/>
</dbReference>
<evidence type="ECO:0000256" key="3">
    <source>
        <dbReference type="ARBA" id="ARBA00022833"/>
    </source>
</evidence>
<dbReference type="SMART" id="SM00744">
    <property type="entry name" value="RINGv"/>
    <property type="match status" value="1"/>
</dbReference>
<dbReference type="EMBL" id="CAJVPG010000444">
    <property type="protein sequence ID" value="CAG8423523.1"/>
    <property type="molecule type" value="Genomic_DNA"/>
</dbReference>
<feature type="domain" description="RING-CH-type" evidence="6">
    <location>
        <begin position="4"/>
        <end position="92"/>
    </location>
</feature>
<comment type="caution">
    <text evidence="7">The sequence shown here is derived from an EMBL/GenBank/DDBJ whole genome shotgun (WGS) entry which is preliminary data.</text>
</comment>
<feature type="compositionally biased region" description="Low complexity" evidence="4">
    <location>
        <begin position="305"/>
        <end position="315"/>
    </location>
</feature>
<evidence type="ECO:0000256" key="2">
    <source>
        <dbReference type="ARBA" id="ARBA00022771"/>
    </source>
</evidence>
<organism evidence="7 8">
    <name type="scientific">Penicillium salamii</name>
    <dbReference type="NCBI Taxonomy" id="1612424"/>
    <lineage>
        <taxon>Eukaryota</taxon>
        <taxon>Fungi</taxon>
        <taxon>Dikarya</taxon>
        <taxon>Ascomycota</taxon>
        <taxon>Pezizomycotina</taxon>
        <taxon>Eurotiomycetes</taxon>
        <taxon>Eurotiomycetidae</taxon>
        <taxon>Eurotiales</taxon>
        <taxon>Aspergillaceae</taxon>
        <taxon>Penicillium</taxon>
    </lineage>
</organism>
<keyword evidence="5" id="KW-1133">Transmembrane helix</keyword>
<dbReference type="OrthoDB" id="264354at2759"/>
<reference evidence="7" key="1">
    <citation type="submission" date="2021-07" db="EMBL/GenBank/DDBJ databases">
        <authorList>
            <person name="Branca A.L. A."/>
        </authorList>
    </citation>
    <scope>NUCLEOTIDE SEQUENCE</scope>
</reference>
<evidence type="ECO:0000256" key="5">
    <source>
        <dbReference type="SAM" id="Phobius"/>
    </source>
</evidence>
<dbReference type="InterPro" id="IPR011016">
    <property type="entry name" value="Znf_RING-CH"/>
</dbReference>
<keyword evidence="2" id="KW-0863">Zinc-finger</keyword>
<evidence type="ECO:0000313" key="7">
    <source>
        <dbReference type="EMBL" id="CAG8423523.1"/>
    </source>
</evidence>
<name>A0A9W4K1I6_9EURO</name>